<evidence type="ECO:0000256" key="1">
    <source>
        <dbReference type="ARBA" id="ARBA00023125"/>
    </source>
</evidence>
<dbReference type="AlphaFoldDB" id="A0A9N9AN28"/>
<protein>
    <submittedName>
        <fullName evidence="6">5037_t:CDS:1</fullName>
    </submittedName>
</protein>
<keyword evidence="2" id="KW-0804">Transcription</keyword>
<reference evidence="6" key="1">
    <citation type="submission" date="2021-06" db="EMBL/GenBank/DDBJ databases">
        <authorList>
            <person name="Kallberg Y."/>
            <person name="Tangrot J."/>
            <person name="Rosling A."/>
        </authorList>
    </citation>
    <scope>NUCLEOTIDE SEQUENCE</scope>
    <source>
        <strain evidence="6">IA702</strain>
    </source>
</reference>
<dbReference type="EMBL" id="CAJVPJ010000525">
    <property type="protein sequence ID" value="CAG8533951.1"/>
    <property type="molecule type" value="Genomic_DNA"/>
</dbReference>
<feature type="region of interest" description="Disordered" evidence="4">
    <location>
        <begin position="1"/>
        <end position="43"/>
    </location>
</feature>
<feature type="domain" description="HMG box" evidence="5">
    <location>
        <begin position="105"/>
        <end position="173"/>
    </location>
</feature>
<dbReference type="GO" id="GO:0001228">
    <property type="term" value="F:DNA-binding transcription activator activity, RNA polymerase II-specific"/>
    <property type="evidence" value="ECO:0007669"/>
    <property type="project" value="TreeGrafter"/>
</dbReference>
<name>A0A9N9AN28_9GLOM</name>
<dbReference type="Pfam" id="PF00505">
    <property type="entry name" value="HMG_box"/>
    <property type="match status" value="1"/>
</dbReference>
<dbReference type="InterPro" id="IPR009071">
    <property type="entry name" value="HMG_box_dom"/>
</dbReference>
<evidence type="ECO:0000256" key="2">
    <source>
        <dbReference type="ARBA" id="ARBA00023163"/>
    </source>
</evidence>
<gene>
    <name evidence="6" type="ORF">POCULU_LOCUS4195</name>
</gene>
<keyword evidence="7" id="KW-1185">Reference proteome</keyword>
<comment type="caution">
    <text evidence="6">The sequence shown here is derived from an EMBL/GenBank/DDBJ whole genome shotgun (WGS) entry which is preliminary data.</text>
</comment>
<dbReference type="OrthoDB" id="6247875at2759"/>
<dbReference type="Proteomes" id="UP000789572">
    <property type="component" value="Unassembled WGS sequence"/>
</dbReference>
<evidence type="ECO:0000313" key="7">
    <source>
        <dbReference type="Proteomes" id="UP000789572"/>
    </source>
</evidence>
<proteinExistence type="predicted"/>
<dbReference type="SMART" id="SM00398">
    <property type="entry name" value="HMG"/>
    <property type="match status" value="1"/>
</dbReference>
<accession>A0A9N9AN28</accession>
<dbReference type="CDD" id="cd01389">
    <property type="entry name" value="HMG-box_ROX1-like"/>
    <property type="match status" value="1"/>
</dbReference>
<dbReference type="InterPro" id="IPR050140">
    <property type="entry name" value="SRY-related_HMG-box_TF-like"/>
</dbReference>
<keyword evidence="1 3" id="KW-0238">DNA-binding</keyword>
<dbReference type="GO" id="GO:0000978">
    <property type="term" value="F:RNA polymerase II cis-regulatory region sequence-specific DNA binding"/>
    <property type="evidence" value="ECO:0007669"/>
    <property type="project" value="TreeGrafter"/>
</dbReference>
<feature type="DNA-binding region" description="HMG box" evidence="3">
    <location>
        <begin position="105"/>
        <end position="173"/>
    </location>
</feature>
<dbReference type="PANTHER" id="PTHR10270:SF161">
    <property type="entry name" value="SEX-DETERMINING REGION Y PROTEIN"/>
    <property type="match status" value="1"/>
</dbReference>
<evidence type="ECO:0000256" key="4">
    <source>
        <dbReference type="SAM" id="MobiDB-lite"/>
    </source>
</evidence>
<dbReference type="GO" id="GO:0005634">
    <property type="term" value="C:nucleus"/>
    <property type="evidence" value="ECO:0007669"/>
    <property type="project" value="UniProtKB-UniRule"/>
</dbReference>
<dbReference type="GO" id="GO:0030154">
    <property type="term" value="P:cell differentiation"/>
    <property type="evidence" value="ECO:0007669"/>
    <property type="project" value="TreeGrafter"/>
</dbReference>
<evidence type="ECO:0000256" key="3">
    <source>
        <dbReference type="PROSITE-ProRule" id="PRU00267"/>
    </source>
</evidence>
<dbReference type="Gene3D" id="1.10.30.10">
    <property type="entry name" value="High mobility group box domain"/>
    <property type="match status" value="1"/>
</dbReference>
<dbReference type="SUPFAM" id="SSF47095">
    <property type="entry name" value="HMG-box"/>
    <property type="match status" value="1"/>
</dbReference>
<dbReference type="PANTHER" id="PTHR10270">
    <property type="entry name" value="SOX TRANSCRIPTION FACTOR"/>
    <property type="match status" value="1"/>
</dbReference>
<evidence type="ECO:0000259" key="5">
    <source>
        <dbReference type="PROSITE" id="PS50118"/>
    </source>
</evidence>
<dbReference type="PROSITE" id="PS50118">
    <property type="entry name" value="HMG_BOX_2"/>
    <property type="match status" value="1"/>
</dbReference>
<feature type="region of interest" description="Disordered" evidence="4">
    <location>
        <begin position="176"/>
        <end position="198"/>
    </location>
</feature>
<dbReference type="InterPro" id="IPR036910">
    <property type="entry name" value="HMG_box_dom_sf"/>
</dbReference>
<feature type="compositionally biased region" description="Polar residues" evidence="4">
    <location>
        <begin position="1"/>
        <end position="31"/>
    </location>
</feature>
<sequence length="467" mass="52305">MNCDSSAATSTQFTKQEQEETLWSNPSTPSDISLPHTPITKTEEDYSVYHVPRGYDVVLVPKLADQTSIPDSNPAVSATADSGLSDCDSYSSTCSKPRKADKNYIPRPKNCFMAYREHIKEKFLAENPGMNNKVVSVLAANLWNNEPEEVKEFWRERAKQLKIEHKLKYPDYKFKPQKKKQNIKSPNTPKSVKTVRKKTGSDSVNMMYTDGYGSEDNKLVYPLTLDAVSDEQEEYYIQHLHKKALFGHYRASSVDSVSSWTSDSTASTPLLSPFVGSPASLSPPTFHMTSQYGRSPSALRYEAGKSLDNYNNQSDLLLSSHNLAMSQSMLGEVDQLNHMYNQLDVNAHATLPVDDGFVLDSAPYESSSLRTANFLQQPHCSSSQTEMSSTDYDLMAMGQYGLMEEAENYVVGYNGSGDHYLVYNSPFDLSAAENASSIAQYATSEQRLTDFQEGLRQQQLKLQELMN</sequence>
<evidence type="ECO:0000313" key="6">
    <source>
        <dbReference type="EMBL" id="CAG8533951.1"/>
    </source>
</evidence>
<organism evidence="6 7">
    <name type="scientific">Paraglomus occultum</name>
    <dbReference type="NCBI Taxonomy" id="144539"/>
    <lineage>
        <taxon>Eukaryota</taxon>
        <taxon>Fungi</taxon>
        <taxon>Fungi incertae sedis</taxon>
        <taxon>Mucoromycota</taxon>
        <taxon>Glomeromycotina</taxon>
        <taxon>Glomeromycetes</taxon>
        <taxon>Paraglomerales</taxon>
        <taxon>Paraglomeraceae</taxon>
        <taxon>Paraglomus</taxon>
    </lineage>
</organism>
<keyword evidence="3" id="KW-0539">Nucleus</keyword>